<dbReference type="Pfam" id="PF00635">
    <property type="entry name" value="Motile_Sperm"/>
    <property type="match status" value="1"/>
</dbReference>
<keyword evidence="6" id="KW-1185">Reference proteome</keyword>
<feature type="repeat" description="ANK" evidence="3">
    <location>
        <begin position="305"/>
        <end position="337"/>
    </location>
</feature>
<organism evidence="5 6">
    <name type="scientific">Cynara cardunculus var. scolymus</name>
    <name type="common">Globe artichoke</name>
    <name type="synonym">Cynara scolymus</name>
    <dbReference type="NCBI Taxonomy" id="59895"/>
    <lineage>
        <taxon>Eukaryota</taxon>
        <taxon>Viridiplantae</taxon>
        <taxon>Streptophyta</taxon>
        <taxon>Embryophyta</taxon>
        <taxon>Tracheophyta</taxon>
        <taxon>Spermatophyta</taxon>
        <taxon>Magnoliopsida</taxon>
        <taxon>eudicotyledons</taxon>
        <taxon>Gunneridae</taxon>
        <taxon>Pentapetalae</taxon>
        <taxon>asterids</taxon>
        <taxon>campanulids</taxon>
        <taxon>Asterales</taxon>
        <taxon>Asteraceae</taxon>
        <taxon>Carduoideae</taxon>
        <taxon>Cardueae</taxon>
        <taxon>Carduinae</taxon>
        <taxon>Cynara</taxon>
    </lineage>
</organism>
<dbReference type="Gene3D" id="2.60.40.10">
    <property type="entry name" value="Immunoglobulins"/>
    <property type="match status" value="1"/>
</dbReference>
<evidence type="ECO:0000313" key="6">
    <source>
        <dbReference type="Proteomes" id="UP000243975"/>
    </source>
</evidence>
<dbReference type="InterPro" id="IPR000535">
    <property type="entry name" value="MSP_dom"/>
</dbReference>
<dbReference type="Proteomes" id="UP000243975">
    <property type="component" value="Unassembled WGS sequence"/>
</dbReference>
<dbReference type="InterPro" id="IPR013783">
    <property type="entry name" value="Ig-like_fold"/>
</dbReference>
<evidence type="ECO:0000256" key="2">
    <source>
        <dbReference type="ARBA" id="ARBA00023043"/>
    </source>
</evidence>
<dbReference type="Pfam" id="PF00023">
    <property type="entry name" value="Ank"/>
    <property type="match status" value="1"/>
</dbReference>
<feature type="domain" description="MSP" evidence="4">
    <location>
        <begin position="4"/>
        <end position="135"/>
    </location>
</feature>
<name>A0A118JZK2_CYNCS</name>
<dbReference type="PROSITE" id="PS50202">
    <property type="entry name" value="MSP"/>
    <property type="match status" value="1"/>
</dbReference>
<proteinExistence type="predicted"/>
<dbReference type="SMART" id="SM00248">
    <property type="entry name" value="ANK"/>
    <property type="match status" value="9"/>
</dbReference>
<dbReference type="Gene3D" id="1.25.40.20">
    <property type="entry name" value="Ankyrin repeat-containing domain"/>
    <property type="match status" value="3"/>
</dbReference>
<feature type="repeat" description="ANK" evidence="3">
    <location>
        <begin position="172"/>
        <end position="204"/>
    </location>
</feature>
<sequence>MDRLISLEPSNVVAIRIEQGQKCYGEVTLRNVMYTMPVAFRLQPMNKARYTIRPQSGIISPLTTVVVEIIYDFPPNSSLPGSVPYCDDSFLLHSLVVPGAVVKNPTSTYDSVPSDWFTTRKKQVFVDSGIRVMFVGSMVMAQLVKNGSMDEIRDVLEKSDPDWKAADSVDSEGQTLLHLAISQSRADLLQVLLEFEPDVEARSRSGSTPLEDAAASGESLIVELLLAHRANTERSESFTWGPIHLAARAGHLDVLKLLLLRGAQINAMTRDGKTALHLAVEERRRDCARLLLTGGAQPDIGNSAENETPLHIAAALGDDKMVKLLLQKGANKDIRNRSGKTAYDVAAEYGHTRLFDALRLGDALCVAARKGESRTIIQLLEGGAAINGLDQHGWTILHRAAFKGHTDMVRLLIEKGVHIDAKDEEGYTSLHCAVESGNADVLELLVKKGADVKARTNKGVTAMQIADSLNYAGITRILINGGANKDELTDVRKNSMVFANKTGRRSDKEMGSMKKKTTRTRALRGSFGRSGPDFKALCNVARNQKQNPLSLQNTIATSLCLLSSFGIASSTVDLGGYLSVFRQFSQQERKMLGDGGESPSRYELLSMVKKHSNLIGRTIVDEQDASDVEMDQRFWHDVMDLYFIGGRESKDQQDDDLLFFVKKMSLHQHGNDNLEGNAPYFVRRWAVKIVKTVYASPSRVNFHLDSRKADDLITFHEVETKPAYPEICFAVDDFDSTFDAVLTLFSGFVSYQMVREAYDAGKSGFESLLPFGHSSGKTDRIYMKDRSLDESGPHSSLNTSSQGGNKFGALVRKAASVAQVAAKNAYAAASSNRNSDGGMVPLKCCLMSISLPWEHIAYDLLFKVRF</sequence>
<dbReference type="Gramene" id="KVI00047">
    <property type="protein sequence ID" value="KVI00047"/>
    <property type="gene ID" value="Ccrd_021724"/>
</dbReference>
<keyword evidence="1" id="KW-0677">Repeat</keyword>
<dbReference type="InterPro" id="IPR019141">
    <property type="entry name" value="DUF2045"/>
</dbReference>
<dbReference type="EMBL" id="LEKV01003401">
    <property type="protein sequence ID" value="KVI00047.1"/>
    <property type="molecule type" value="Genomic_DNA"/>
</dbReference>
<feature type="repeat" description="ANK" evidence="3">
    <location>
        <begin position="425"/>
        <end position="457"/>
    </location>
</feature>
<accession>A0A118JZK2</accession>
<dbReference type="SUPFAM" id="SSF49354">
    <property type="entry name" value="PapD-like"/>
    <property type="match status" value="1"/>
</dbReference>
<protein>
    <submittedName>
        <fullName evidence="5">Ankyrin repeat-containing protein</fullName>
    </submittedName>
</protein>
<dbReference type="AlphaFoldDB" id="A0A118JZK2"/>
<dbReference type="InterPro" id="IPR002110">
    <property type="entry name" value="Ankyrin_rpt"/>
</dbReference>
<evidence type="ECO:0000256" key="3">
    <source>
        <dbReference type="PROSITE-ProRule" id="PRU00023"/>
    </source>
</evidence>
<evidence type="ECO:0000259" key="4">
    <source>
        <dbReference type="PROSITE" id="PS50202"/>
    </source>
</evidence>
<keyword evidence="2 3" id="KW-0040">ANK repeat</keyword>
<feature type="repeat" description="ANK" evidence="3">
    <location>
        <begin position="242"/>
        <end position="270"/>
    </location>
</feature>
<dbReference type="PANTHER" id="PTHR24198">
    <property type="entry name" value="ANKYRIN REPEAT AND PROTEIN KINASE DOMAIN-CONTAINING PROTEIN"/>
    <property type="match status" value="1"/>
</dbReference>
<comment type="caution">
    <text evidence="5">The sequence shown here is derived from an EMBL/GenBank/DDBJ whole genome shotgun (WGS) entry which is preliminary data.</text>
</comment>
<reference evidence="5 6" key="1">
    <citation type="journal article" date="2016" name="Sci. Rep.">
        <title>The genome sequence of the outbreeding globe artichoke constructed de novo incorporating a phase-aware low-pass sequencing strategy of F1 progeny.</title>
        <authorList>
            <person name="Scaglione D."/>
            <person name="Reyes-Chin-Wo S."/>
            <person name="Acquadro A."/>
            <person name="Froenicke L."/>
            <person name="Portis E."/>
            <person name="Beitel C."/>
            <person name="Tirone M."/>
            <person name="Mauro R."/>
            <person name="Lo Monaco A."/>
            <person name="Mauromicale G."/>
            <person name="Faccioli P."/>
            <person name="Cattivelli L."/>
            <person name="Rieseberg L."/>
            <person name="Michelmore R."/>
            <person name="Lanteri S."/>
        </authorList>
    </citation>
    <scope>NUCLEOTIDE SEQUENCE [LARGE SCALE GENOMIC DNA]</scope>
    <source>
        <strain evidence="5">2C</strain>
    </source>
</reference>
<dbReference type="SUPFAM" id="SSF48403">
    <property type="entry name" value="Ankyrin repeat"/>
    <property type="match status" value="1"/>
</dbReference>
<dbReference type="PANTHER" id="PTHR24198:SF165">
    <property type="entry name" value="ANKYRIN REPEAT-CONTAINING PROTEIN-RELATED"/>
    <property type="match status" value="1"/>
</dbReference>
<dbReference type="InterPro" id="IPR036770">
    <property type="entry name" value="Ankyrin_rpt-contain_sf"/>
</dbReference>
<evidence type="ECO:0000313" key="5">
    <source>
        <dbReference type="EMBL" id="KVI00047.1"/>
    </source>
</evidence>
<dbReference type="Pfam" id="PF12796">
    <property type="entry name" value="Ank_2"/>
    <property type="match status" value="3"/>
</dbReference>
<feature type="repeat" description="ANK" evidence="3">
    <location>
        <begin position="392"/>
        <end position="424"/>
    </location>
</feature>
<evidence type="ECO:0000256" key="1">
    <source>
        <dbReference type="ARBA" id="ARBA00022737"/>
    </source>
</evidence>
<feature type="repeat" description="ANK" evidence="3">
    <location>
        <begin position="271"/>
        <end position="303"/>
    </location>
</feature>
<dbReference type="PROSITE" id="PS50088">
    <property type="entry name" value="ANK_REPEAT"/>
    <property type="match status" value="7"/>
</dbReference>
<dbReference type="InterPro" id="IPR008962">
    <property type="entry name" value="PapD-like_sf"/>
</dbReference>
<dbReference type="PROSITE" id="PS50297">
    <property type="entry name" value="ANK_REP_REGION"/>
    <property type="match status" value="7"/>
</dbReference>
<dbReference type="Pfam" id="PF09741">
    <property type="entry name" value="DUF2045"/>
    <property type="match status" value="2"/>
</dbReference>
<dbReference type="PRINTS" id="PR01415">
    <property type="entry name" value="ANKYRIN"/>
</dbReference>
<gene>
    <name evidence="5" type="ORF">Ccrd_021724</name>
</gene>
<feature type="repeat" description="ANK" evidence="3">
    <location>
        <begin position="205"/>
        <end position="237"/>
    </location>
</feature>